<gene>
    <name evidence="1" type="ORF">CLOACE_02460</name>
</gene>
<dbReference type="STRING" id="1121290.CLAOCE_02460"/>
<accession>A0A1E8F282</accession>
<dbReference type="Proteomes" id="UP000175744">
    <property type="component" value="Unassembled WGS sequence"/>
</dbReference>
<comment type="caution">
    <text evidence="1">The sequence shown here is derived from an EMBL/GenBank/DDBJ whole genome shotgun (WGS) entry which is preliminary data.</text>
</comment>
<proteinExistence type="predicted"/>
<protein>
    <submittedName>
        <fullName evidence="1">Uncharacterized protein</fullName>
    </submittedName>
</protein>
<evidence type="ECO:0000313" key="2">
    <source>
        <dbReference type="Proteomes" id="UP000175744"/>
    </source>
</evidence>
<reference evidence="1 2" key="1">
    <citation type="submission" date="2016-06" db="EMBL/GenBank/DDBJ databases">
        <title>Genome sequence of Clostridium acetireducens DSM 10703.</title>
        <authorList>
            <person name="Poehlein A."/>
            <person name="Fluechter S."/>
            <person name="Duerre P."/>
            <person name="Daniel R."/>
        </authorList>
    </citation>
    <scope>NUCLEOTIDE SEQUENCE [LARGE SCALE GENOMIC DNA]</scope>
    <source>
        <strain evidence="1 2">DSM 10703</strain>
    </source>
</reference>
<dbReference type="EMBL" id="LZFO01000002">
    <property type="protein sequence ID" value="OFI07642.1"/>
    <property type="molecule type" value="Genomic_DNA"/>
</dbReference>
<evidence type="ECO:0000313" key="1">
    <source>
        <dbReference type="EMBL" id="OFI07642.1"/>
    </source>
</evidence>
<organism evidence="1 2">
    <name type="scientific">Clostridium acetireducens DSM 10703</name>
    <dbReference type="NCBI Taxonomy" id="1121290"/>
    <lineage>
        <taxon>Bacteria</taxon>
        <taxon>Bacillati</taxon>
        <taxon>Bacillota</taxon>
        <taxon>Clostridia</taxon>
        <taxon>Eubacteriales</taxon>
        <taxon>Clostridiaceae</taxon>
        <taxon>Clostridium</taxon>
    </lineage>
</organism>
<sequence>MIIYKFVQHVGINCKSSIHNCIDINKKLMYTNIRGIKSIK</sequence>
<name>A0A1E8F282_9CLOT</name>
<dbReference type="AlphaFoldDB" id="A0A1E8F282"/>
<keyword evidence="2" id="KW-1185">Reference proteome</keyword>